<keyword evidence="3" id="KW-0645">Protease</keyword>
<feature type="compositionally biased region" description="Polar residues" evidence="8">
    <location>
        <begin position="226"/>
        <end position="242"/>
    </location>
</feature>
<dbReference type="InterPro" id="IPR000718">
    <property type="entry name" value="Peptidase_M13"/>
</dbReference>
<dbReference type="GO" id="GO:0016485">
    <property type="term" value="P:protein processing"/>
    <property type="evidence" value="ECO:0007669"/>
    <property type="project" value="TreeGrafter"/>
</dbReference>
<dbReference type="PROSITE" id="PS51885">
    <property type="entry name" value="NEPRILYSIN"/>
    <property type="match status" value="1"/>
</dbReference>
<dbReference type="Pfam" id="PF01431">
    <property type="entry name" value="Peptidase_M13"/>
    <property type="match status" value="1"/>
</dbReference>
<gene>
    <name evidence="11" type="ORF">V5799_016383</name>
</gene>
<feature type="region of interest" description="Disordered" evidence="8">
    <location>
        <begin position="1"/>
        <end position="276"/>
    </location>
</feature>
<feature type="domain" description="Peptidase M13 C-terminal" evidence="9">
    <location>
        <begin position="1041"/>
        <end position="1123"/>
    </location>
</feature>
<evidence type="ECO:0000256" key="2">
    <source>
        <dbReference type="ARBA" id="ARBA00007357"/>
    </source>
</evidence>
<dbReference type="Pfam" id="PF05649">
    <property type="entry name" value="Peptidase_M13_N"/>
    <property type="match status" value="1"/>
</dbReference>
<dbReference type="Proteomes" id="UP001321473">
    <property type="component" value="Unassembled WGS sequence"/>
</dbReference>
<accession>A0AAQ4F6I3</accession>
<keyword evidence="6" id="KW-0862">Zinc</keyword>
<organism evidence="11 12">
    <name type="scientific">Amblyomma americanum</name>
    <name type="common">Lone star tick</name>
    <dbReference type="NCBI Taxonomy" id="6943"/>
    <lineage>
        <taxon>Eukaryota</taxon>
        <taxon>Metazoa</taxon>
        <taxon>Ecdysozoa</taxon>
        <taxon>Arthropoda</taxon>
        <taxon>Chelicerata</taxon>
        <taxon>Arachnida</taxon>
        <taxon>Acari</taxon>
        <taxon>Parasitiformes</taxon>
        <taxon>Ixodida</taxon>
        <taxon>Ixodoidea</taxon>
        <taxon>Ixodidae</taxon>
        <taxon>Amblyomminae</taxon>
        <taxon>Amblyomma</taxon>
    </lineage>
</organism>
<feature type="compositionally biased region" description="Polar residues" evidence="8">
    <location>
        <begin position="84"/>
        <end position="110"/>
    </location>
</feature>
<evidence type="ECO:0000313" key="11">
    <source>
        <dbReference type="EMBL" id="KAK8782268.1"/>
    </source>
</evidence>
<feature type="compositionally biased region" description="Basic and acidic residues" evidence="8">
    <location>
        <begin position="184"/>
        <end position="204"/>
    </location>
</feature>
<reference evidence="11 12" key="1">
    <citation type="journal article" date="2023" name="Arcadia Sci">
        <title>De novo assembly of a long-read Amblyomma americanum tick genome.</title>
        <authorList>
            <person name="Chou S."/>
            <person name="Poskanzer K.E."/>
            <person name="Rollins M."/>
            <person name="Thuy-Boun P.S."/>
        </authorList>
    </citation>
    <scope>NUCLEOTIDE SEQUENCE [LARGE SCALE GENOMIC DNA]</scope>
    <source>
        <strain evidence="11">F_SG_1</strain>
        <tissue evidence="11">Salivary glands</tissue>
    </source>
</reference>
<keyword evidence="12" id="KW-1185">Reference proteome</keyword>
<evidence type="ECO:0000256" key="5">
    <source>
        <dbReference type="ARBA" id="ARBA00022801"/>
    </source>
</evidence>
<feature type="region of interest" description="Disordered" evidence="8">
    <location>
        <begin position="365"/>
        <end position="425"/>
    </location>
</feature>
<dbReference type="GO" id="GO:0046872">
    <property type="term" value="F:metal ion binding"/>
    <property type="evidence" value="ECO:0007669"/>
    <property type="project" value="UniProtKB-KW"/>
</dbReference>
<feature type="compositionally biased region" description="Polar residues" evidence="8">
    <location>
        <begin position="402"/>
        <end position="421"/>
    </location>
</feature>
<keyword evidence="5" id="KW-0378">Hydrolase</keyword>
<feature type="compositionally biased region" description="Basic residues" evidence="8">
    <location>
        <begin position="32"/>
        <end position="51"/>
    </location>
</feature>
<dbReference type="PANTHER" id="PTHR11733">
    <property type="entry name" value="ZINC METALLOPROTEASE FAMILY M13 NEPRILYSIN-RELATED"/>
    <property type="match status" value="1"/>
</dbReference>
<evidence type="ECO:0000259" key="9">
    <source>
        <dbReference type="Pfam" id="PF01431"/>
    </source>
</evidence>
<evidence type="ECO:0000256" key="3">
    <source>
        <dbReference type="ARBA" id="ARBA00022670"/>
    </source>
</evidence>
<dbReference type="GO" id="GO:0005886">
    <property type="term" value="C:plasma membrane"/>
    <property type="evidence" value="ECO:0007669"/>
    <property type="project" value="TreeGrafter"/>
</dbReference>
<keyword evidence="4" id="KW-0479">Metal-binding</keyword>
<comment type="similarity">
    <text evidence="2">Belongs to the peptidase M13 family.</text>
</comment>
<feature type="compositionally biased region" description="Basic and acidic residues" evidence="8">
    <location>
        <begin position="111"/>
        <end position="120"/>
    </location>
</feature>
<dbReference type="GO" id="GO:0004222">
    <property type="term" value="F:metalloendopeptidase activity"/>
    <property type="evidence" value="ECO:0007669"/>
    <property type="project" value="InterPro"/>
</dbReference>
<dbReference type="Gene3D" id="1.10.1380.10">
    <property type="entry name" value="Neutral endopeptidase , domain2"/>
    <property type="match status" value="1"/>
</dbReference>
<evidence type="ECO:0000259" key="10">
    <source>
        <dbReference type="Pfam" id="PF05649"/>
    </source>
</evidence>
<keyword evidence="7" id="KW-0482">Metalloprotease</keyword>
<dbReference type="AlphaFoldDB" id="A0AAQ4F6I3"/>
<feature type="domain" description="Peptidase M13 N-terminal" evidence="10">
    <location>
        <begin position="516"/>
        <end position="885"/>
    </location>
</feature>
<evidence type="ECO:0000256" key="7">
    <source>
        <dbReference type="ARBA" id="ARBA00023049"/>
    </source>
</evidence>
<evidence type="ECO:0000256" key="4">
    <source>
        <dbReference type="ARBA" id="ARBA00022723"/>
    </source>
</evidence>
<sequence length="1126" mass="124179">MPLPYGEPTLSNRFLRRSPNTTVVEPEQDSSRKRKDKNKPKKKKQRHHPHAQKRDAASAPEPMPEQALVPSTCTCTPADEDSITIASKTSEGVKSVSSAGSLQSRSIPTDRTQRKGRDTDAPQPELAGAANGKASGQELPDSRSTPLQKGQPSEVSDTKDSRTARKVTDKDSDTQQLPSPAAESETRSQQRPDTRSTPERERTPSEATNLKSGTESKETDKDSGNVPLTQPKSAADNETSVQEIPDARSAPVVERHPSDAFCLTTSPGTLVPSGRTSSRQSLKLFWGGSLFDFYPSSRLESTSMADASRPSIPEAFAPWNAKYSGHPGRYDPMATTTPGATRRSADEELALTMGRSAPSRFYVAQAGPENASGGPPVERVLGSMQPSDGRSMSTMALGVAPGSQTSASTTALAGRSESSAGRKSKPSLSLVRLEGLQNIMRLPDAAVTAPHGEVAWGKAAVVSAGFCLFWVAFVIILTLLWKHHPPEESGDPLCRTDDCIQHAAFFFNITAKEGDPCFDFYEYVCSAWSPPRITLSHFVSAMDAAIYGWFKGLKGKLRDGLSKLPIARKPLNMYESCSGDDSKYGTNPGDFLSFLNETGLSWPHAPPADVQALDLFISVGFNYEVPSWFSLAIAESPGQTGWRLVVSPDRYLPHLLFHHEEVLKSGAYVQYWKKLSRSVTVGAFPREDDEKLINETAAMEDDVLRTLHAALADPLKQSALFPLGEIGSYTPAISSAVWLKALQKNLPLRPTMATEVLLTDITYMRAVGNLFRKYGDQNLVRHLSWLFAQMYGPVANSVALVDHFGDADAARVARPLYCGSNVEVPYKILLSALYFVTSVSNYDKALIDDTFDSLLAEAVKKVTNCKWLDTESKQLGAAKIHAVRKRLWPEEIGLKMAHLEKMYRDFPENETSFAAYWVKSRRNIRKVKEEALHLRLFDQPKNSAEPYLSYDAIFNSVLIAIGALVRPLYYRNGTMGMLYGGIGFLMTLEIVKSLDRSGLRWHPNGSAVNSLLSETSAQKYAIRDSCTRGGNNRSVFPEIPALEVAYAAFQRALRKDGRRWRIADDLTEEKVFFLTLCFMTCPRRYVKSPTRTDCNKAVRNFPEFATAFSCDPGSRMNPYVKCEFFN</sequence>
<dbReference type="EMBL" id="JARKHS020006870">
    <property type="protein sequence ID" value="KAK8782268.1"/>
    <property type="molecule type" value="Genomic_DNA"/>
</dbReference>
<evidence type="ECO:0000256" key="6">
    <source>
        <dbReference type="ARBA" id="ARBA00022833"/>
    </source>
</evidence>
<dbReference type="InterPro" id="IPR008753">
    <property type="entry name" value="Peptidase_M13_N"/>
</dbReference>
<feature type="compositionally biased region" description="Polar residues" evidence="8">
    <location>
        <begin position="384"/>
        <end position="394"/>
    </location>
</feature>
<comment type="cofactor">
    <cofactor evidence="1">
        <name>Zn(2+)</name>
        <dbReference type="ChEBI" id="CHEBI:29105"/>
    </cofactor>
</comment>
<feature type="compositionally biased region" description="Polar residues" evidence="8">
    <location>
        <begin position="142"/>
        <end position="155"/>
    </location>
</feature>
<feature type="compositionally biased region" description="Basic and acidic residues" evidence="8">
    <location>
        <begin position="156"/>
        <end position="173"/>
    </location>
</feature>
<dbReference type="Gene3D" id="3.40.390.10">
    <property type="entry name" value="Collagenase (Catalytic Domain)"/>
    <property type="match status" value="1"/>
</dbReference>
<evidence type="ECO:0000313" key="12">
    <source>
        <dbReference type="Proteomes" id="UP001321473"/>
    </source>
</evidence>
<feature type="compositionally biased region" description="Basic and acidic residues" evidence="8">
    <location>
        <begin position="214"/>
        <end position="223"/>
    </location>
</feature>
<evidence type="ECO:0000256" key="8">
    <source>
        <dbReference type="SAM" id="MobiDB-lite"/>
    </source>
</evidence>
<dbReference type="InterPro" id="IPR018497">
    <property type="entry name" value="Peptidase_M13_C"/>
</dbReference>
<evidence type="ECO:0008006" key="13">
    <source>
        <dbReference type="Google" id="ProtNLM"/>
    </source>
</evidence>
<comment type="caution">
    <text evidence="11">The sequence shown here is derived from an EMBL/GenBank/DDBJ whole genome shotgun (WGS) entry which is preliminary data.</text>
</comment>
<dbReference type="PANTHER" id="PTHR11733:SF241">
    <property type="entry name" value="GH26575P-RELATED"/>
    <property type="match status" value="1"/>
</dbReference>
<dbReference type="InterPro" id="IPR042089">
    <property type="entry name" value="Peptidase_M13_dom_2"/>
</dbReference>
<evidence type="ECO:0000256" key="1">
    <source>
        <dbReference type="ARBA" id="ARBA00001947"/>
    </source>
</evidence>
<dbReference type="SUPFAM" id="SSF55486">
    <property type="entry name" value="Metalloproteases ('zincins'), catalytic domain"/>
    <property type="match status" value="1"/>
</dbReference>
<proteinExistence type="inferred from homology"/>
<name>A0AAQ4F6I3_AMBAM</name>
<dbReference type="InterPro" id="IPR024079">
    <property type="entry name" value="MetalloPept_cat_dom_sf"/>
</dbReference>
<feature type="compositionally biased region" description="Polar residues" evidence="8">
    <location>
        <begin position="263"/>
        <end position="276"/>
    </location>
</feature>
<protein>
    <recommendedName>
        <fullName evidence="13">M13 family peptidase</fullName>
    </recommendedName>
</protein>